<gene>
    <name evidence="1" type="ORF">HATV-2_gp44</name>
</gene>
<name>A0AAE8XZV4_9CAUD</name>
<accession>A0AAE8XZV4</accession>
<evidence type="ECO:0000313" key="2">
    <source>
        <dbReference type="Proteomes" id="UP000827814"/>
    </source>
</evidence>
<proteinExistence type="predicted"/>
<protein>
    <submittedName>
        <fullName evidence="1">Uncharacterized protein</fullName>
    </submittedName>
</protein>
<dbReference type="Proteomes" id="UP000827814">
    <property type="component" value="Segment"/>
</dbReference>
<evidence type="ECO:0000313" key="1">
    <source>
        <dbReference type="EMBL" id="UBF23195.1"/>
    </source>
</evidence>
<reference evidence="1" key="1">
    <citation type="submission" date="2021-05" db="EMBL/GenBank/DDBJ databases">
        <title>Diversity, taxonomy and evolution of archaeal viruses of the class Caudoviricetes.</title>
        <authorList>
            <person name="Liu Y."/>
            <person name="Demina T.A."/>
            <person name="Roux S."/>
            <person name="Aiewsakun P."/>
            <person name="Kazlauskas D."/>
            <person name="Simmonds P."/>
            <person name="Prangishvili D."/>
            <person name="Oksanen H.M."/>
            <person name="Krupovic M."/>
        </authorList>
    </citation>
    <scope>NUCLEOTIDE SEQUENCE</scope>
    <source>
        <strain evidence="1">HATV-2/44</strain>
    </source>
</reference>
<organism evidence="1 2">
    <name type="scientific">Haloarcula tailed virus 2</name>
    <dbReference type="NCBI Taxonomy" id="2877989"/>
    <lineage>
        <taxon>Viruses</taxon>
        <taxon>Duplodnaviria</taxon>
        <taxon>Heunggongvirae</taxon>
        <taxon>Uroviricota</taxon>
        <taxon>Caudoviricetes</taxon>
        <taxon>Thumleimavirales</taxon>
        <taxon>Soleiviridae</taxon>
        <taxon>Eilatmyovirus</taxon>
        <taxon>Eilatmyovirus salis</taxon>
        <taxon>Eilatmyovirus HATV2</taxon>
    </lineage>
</organism>
<sequence length="44" mass="5242">MAEEYNDLVEQLFRIAAELELDGYMYPEIADAFYEVSREYESDL</sequence>
<keyword evidence="2" id="KW-1185">Reference proteome</keyword>
<dbReference type="EMBL" id="MZ334525">
    <property type="protein sequence ID" value="UBF23195.1"/>
    <property type="molecule type" value="Genomic_DNA"/>
</dbReference>